<organism evidence="2 3">
    <name type="scientific">Calocera viscosa (strain TUFC12733)</name>
    <dbReference type="NCBI Taxonomy" id="1330018"/>
    <lineage>
        <taxon>Eukaryota</taxon>
        <taxon>Fungi</taxon>
        <taxon>Dikarya</taxon>
        <taxon>Basidiomycota</taxon>
        <taxon>Agaricomycotina</taxon>
        <taxon>Dacrymycetes</taxon>
        <taxon>Dacrymycetales</taxon>
        <taxon>Dacrymycetaceae</taxon>
        <taxon>Calocera</taxon>
    </lineage>
</organism>
<protein>
    <submittedName>
        <fullName evidence="2">Type 2A phosphatase activator TIP41</fullName>
    </submittedName>
</protein>
<dbReference type="GO" id="GO:0031929">
    <property type="term" value="P:TOR signaling"/>
    <property type="evidence" value="ECO:0007669"/>
    <property type="project" value="TreeGrafter"/>
</dbReference>
<dbReference type="EMBL" id="KV417277">
    <property type="protein sequence ID" value="KZO98131.1"/>
    <property type="molecule type" value="Genomic_DNA"/>
</dbReference>
<reference evidence="2 3" key="1">
    <citation type="journal article" date="2016" name="Mol. Biol. Evol.">
        <title>Comparative Genomics of Early-Diverging Mushroom-Forming Fungi Provides Insights into the Origins of Lignocellulose Decay Capabilities.</title>
        <authorList>
            <person name="Nagy L.G."/>
            <person name="Riley R."/>
            <person name="Tritt A."/>
            <person name="Adam C."/>
            <person name="Daum C."/>
            <person name="Floudas D."/>
            <person name="Sun H."/>
            <person name="Yadav J.S."/>
            <person name="Pangilinan J."/>
            <person name="Larsson K.H."/>
            <person name="Matsuura K."/>
            <person name="Barry K."/>
            <person name="Labutti K."/>
            <person name="Kuo R."/>
            <person name="Ohm R.A."/>
            <person name="Bhattacharya S.S."/>
            <person name="Shirouzu T."/>
            <person name="Yoshinaga Y."/>
            <person name="Martin F.M."/>
            <person name="Grigoriev I.V."/>
            <person name="Hibbett D.S."/>
        </authorList>
    </citation>
    <scope>NUCLEOTIDE SEQUENCE [LARGE SCALE GENOMIC DNA]</scope>
    <source>
        <strain evidence="2 3">TUFC12733</strain>
    </source>
</reference>
<dbReference type="Proteomes" id="UP000076738">
    <property type="component" value="Unassembled WGS sequence"/>
</dbReference>
<dbReference type="STRING" id="1330018.A0A167NVP2"/>
<dbReference type="GO" id="GO:0005829">
    <property type="term" value="C:cytosol"/>
    <property type="evidence" value="ECO:0007669"/>
    <property type="project" value="TreeGrafter"/>
</dbReference>
<evidence type="ECO:0000256" key="1">
    <source>
        <dbReference type="ARBA" id="ARBA00006658"/>
    </source>
</evidence>
<dbReference type="PANTHER" id="PTHR21021">
    <property type="entry name" value="GAF/PUTATIVE CYTOSKELETAL PROTEIN"/>
    <property type="match status" value="1"/>
</dbReference>
<dbReference type="Pfam" id="PF04176">
    <property type="entry name" value="TIP41"/>
    <property type="match status" value="1"/>
</dbReference>
<comment type="similarity">
    <text evidence="1">Belongs to the TIP41 family.</text>
</comment>
<evidence type="ECO:0000313" key="2">
    <source>
        <dbReference type="EMBL" id="KZO98131.1"/>
    </source>
</evidence>
<dbReference type="InterPro" id="IPR051330">
    <property type="entry name" value="Phosphatase_reg/MetRdx"/>
</dbReference>
<proteinExistence type="inferred from homology"/>
<dbReference type="AlphaFoldDB" id="A0A167NVP2"/>
<evidence type="ECO:0000313" key="3">
    <source>
        <dbReference type="Proteomes" id="UP000076738"/>
    </source>
</evidence>
<gene>
    <name evidence="2" type="ORF">CALVIDRAFT_512729</name>
</gene>
<dbReference type="InterPro" id="IPR007303">
    <property type="entry name" value="TIP41-like"/>
</dbReference>
<accession>A0A167NVP2</accession>
<keyword evidence="3" id="KW-1185">Reference proteome</keyword>
<sequence length="306" mass="33989">MDVPSTSTALPPHNVDESATSKSISIHGWKITTVSTSISNAAELDSLQAEVDLTLPEMTFGNNSVTLAHAASGWTYAFDARGALGEVCNKELSPGDGGVKVGYAEDWAKTRTDPDSTSPVSAMIVAKPYDWTYTTMYAGHASKSKPKWQAADPEDPSQSIPMSTLTRPDPILYYAATQLFEDELHDNGTSTYMVRVRVMPTCFFLLARFSLRVDNVLFRQHDTRIFHEFSSDLLIRETAGWEVPYATIRARLPNPDDRAPLTDTQWVAGILNEMPTRVTQNNRSGASTGWRGLMRRIEIMRLDHDK</sequence>
<dbReference type="PANTHER" id="PTHR21021:SF16">
    <property type="entry name" value="TIP41-LIKE PROTEIN"/>
    <property type="match status" value="1"/>
</dbReference>
<dbReference type="OrthoDB" id="10253878at2759"/>
<name>A0A167NVP2_CALVF</name>